<reference evidence="8" key="1">
    <citation type="submission" date="2022-11" db="UniProtKB">
        <authorList>
            <consortium name="WormBaseParasite"/>
        </authorList>
    </citation>
    <scope>IDENTIFICATION</scope>
</reference>
<dbReference type="PIRSF" id="PIRSF015952">
    <property type="entry name" value="U3snoRNP11"/>
    <property type="match status" value="1"/>
</dbReference>
<dbReference type="Pfam" id="PF03998">
    <property type="entry name" value="Utp11"/>
    <property type="match status" value="1"/>
</dbReference>
<dbReference type="WBParaSite" id="maker-E.canG7_contigs_3430-snap-gene-0.20-mRNA-1">
    <property type="protein sequence ID" value="maker-E.canG7_contigs_3430-snap-gene-0.20-mRNA-1"/>
    <property type="gene ID" value="EcG7_06294"/>
</dbReference>
<dbReference type="PANTHER" id="PTHR12838:SF0">
    <property type="entry name" value="U3 SMALL NUCLEOLAR RNA-ASSOCIATED PROTEIN 11-RELATED"/>
    <property type="match status" value="1"/>
</dbReference>
<evidence type="ECO:0000313" key="8">
    <source>
        <dbReference type="WBParaSite" id="maker-E.canG7_contigs_3430-snap-gene-0.20-mRNA-1"/>
    </source>
</evidence>
<comment type="function">
    <text evidence="5">Involved in nucleolar processing of pre-18S ribosomal RNA.</text>
</comment>
<comment type="similarity">
    <text evidence="2 5">Belongs to the UTP11 family.</text>
</comment>
<sequence length="257" mass="29730">MPFASFKNIQKRNARLHKERSQPAARAKFGPLPKKKDFILRSRDEEAKRNRIRELKRKALTKNEDEFYFAMHNTAHSVKLLFILIPINQEEKGHIPLNNTKEYSDSELVDMLSCDILYLQRELTIEMSKIRELESRFNLLSADPSVASRRLKPKRTVFVESIEEARAVRSSFDPSAVSIQIPGSVPASDADALMDLQAAGYKELSKRLTRAEKLKLAIAKREAKATLMRSTNVKYKVIRKGNRNHAPVYKFEQRRYK</sequence>
<evidence type="ECO:0000256" key="4">
    <source>
        <dbReference type="ARBA" id="ARBA00023242"/>
    </source>
</evidence>
<keyword evidence="4 5" id="KW-0539">Nucleus</keyword>
<name>A0A915EYI7_9CEST</name>
<keyword evidence="7" id="KW-1185">Reference proteome</keyword>
<evidence type="ECO:0000256" key="3">
    <source>
        <dbReference type="ARBA" id="ARBA00022552"/>
    </source>
</evidence>
<dbReference type="Proteomes" id="UP000887562">
    <property type="component" value="Unplaced"/>
</dbReference>
<dbReference type="AlphaFoldDB" id="A0A915EYI7"/>
<dbReference type="GO" id="GO:0006364">
    <property type="term" value="P:rRNA processing"/>
    <property type="evidence" value="ECO:0007669"/>
    <property type="project" value="UniProtKB-UniRule"/>
</dbReference>
<dbReference type="PANTHER" id="PTHR12838">
    <property type="entry name" value="U3 SMALL NUCLEOLAR RNA-ASSOCIATED PROTEIN 11"/>
    <property type="match status" value="1"/>
</dbReference>
<evidence type="ECO:0000256" key="6">
    <source>
        <dbReference type="SAM" id="MobiDB-lite"/>
    </source>
</evidence>
<proteinExistence type="inferred from homology"/>
<evidence type="ECO:0000256" key="5">
    <source>
        <dbReference type="PIRNR" id="PIRNR015952"/>
    </source>
</evidence>
<evidence type="ECO:0000256" key="1">
    <source>
        <dbReference type="ARBA" id="ARBA00004604"/>
    </source>
</evidence>
<feature type="region of interest" description="Disordered" evidence="6">
    <location>
        <begin position="1"/>
        <end position="33"/>
    </location>
</feature>
<feature type="compositionally biased region" description="Basic residues" evidence="6">
    <location>
        <begin position="9"/>
        <end position="18"/>
    </location>
</feature>
<dbReference type="InterPro" id="IPR007144">
    <property type="entry name" value="SSU_processome_Utp11"/>
</dbReference>
<keyword evidence="3 5" id="KW-0698">rRNA processing</keyword>
<dbReference type="GO" id="GO:0032040">
    <property type="term" value="C:small-subunit processome"/>
    <property type="evidence" value="ECO:0007669"/>
    <property type="project" value="UniProtKB-UniRule"/>
</dbReference>
<evidence type="ECO:0000313" key="7">
    <source>
        <dbReference type="Proteomes" id="UP000887562"/>
    </source>
</evidence>
<comment type="subcellular location">
    <subcellularLocation>
        <location evidence="1 5">Nucleus</location>
        <location evidence="1 5">Nucleolus</location>
    </subcellularLocation>
</comment>
<protein>
    <recommendedName>
        <fullName evidence="5">U3 small nucleolar RNA-associated protein 11</fullName>
        <shortName evidence="5">U3 snoRNA-associated protein 11</shortName>
    </recommendedName>
</protein>
<evidence type="ECO:0000256" key="2">
    <source>
        <dbReference type="ARBA" id="ARBA00008105"/>
    </source>
</evidence>
<comment type="subunit">
    <text evidence="5">Component of the ribosomal small subunit (SSU) processome.</text>
</comment>
<accession>A0A915EYI7</accession>
<organism evidence="7 8">
    <name type="scientific">Echinococcus canadensis</name>
    <dbReference type="NCBI Taxonomy" id="519352"/>
    <lineage>
        <taxon>Eukaryota</taxon>
        <taxon>Metazoa</taxon>
        <taxon>Spiralia</taxon>
        <taxon>Lophotrochozoa</taxon>
        <taxon>Platyhelminthes</taxon>
        <taxon>Cestoda</taxon>
        <taxon>Eucestoda</taxon>
        <taxon>Cyclophyllidea</taxon>
        <taxon>Taeniidae</taxon>
        <taxon>Echinococcus</taxon>
        <taxon>Echinococcus canadensis group</taxon>
    </lineage>
</organism>